<dbReference type="AlphaFoldDB" id="A0AA38LZ04"/>
<proteinExistence type="predicted"/>
<evidence type="ECO:0000313" key="3">
    <source>
        <dbReference type="Proteomes" id="UP001164286"/>
    </source>
</evidence>
<sequence length="484" mass="55225">MTAPTPTLEGMPLQIIALIAGHSDRTVTIWRMMATSRKIRAGAEPALRPMLVEEEIVIRPIPDVWDPMHRCIDDPEDHEWRELLRVRSKRFKDHYRAYPPSAALLSRLIVEVRDDQDQAGWEHIRRFAGQLTSLDIHFRDRQWEAHLEERYEGVILRAEHIRRTANTSDVWNRVFDFGVLQLPLVTHLTLACSARITDHFALLAKSTPNLVDLTLACHFGSWGFEYTPFDYESQGISMPQTIRRLAVHGDDDSVFHTLANILPLAPGITALVVHLSTDVIPDELELILVTMAAHTPLESLALYGQPSGIITAVLRHVQDEWDDPSEVTFPHLRTLVLGQQYYRAESEDVVPGDPLLMHEDSNRPNLPALERLSFVDRHIHHPRSYYSPSPPPRYGPFYTYQPEALRDLAVRYPTLRMVQWVMGYPVDPFDFNSPSIDPGGLLKCRVTWAEGQEPPLPPDVEEQDHQHSGCYEGEESPWLLVGGE</sequence>
<comment type="caution">
    <text evidence="2">The sequence shown here is derived from an EMBL/GenBank/DDBJ whole genome shotgun (WGS) entry which is preliminary data.</text>
</comment>
<dbReference type="EMBL" id="JAKWFO010000001">
    <property type="protein sequence ID" value="KAI9639509.1"/>
    <property type="molecule type" value="Genomic_DNA"/>
</dbReference>
<evidence type="ECO:0000256" key="1">
    <source>
        <dbReference type="SAM" id="MobiDB-lite"/>
    </source>
</evidence>
<name>A0AA38LZ04_9TREE</name>
<reference evidence="2" key="1">
    <citation type="journal article" date="2022" name="G3 (Bethesda)">
        <title>High quality genome of the basidiomycete yeast Dioszegia hungarica PDD-24b-2 isolated from cloud water.</title>
        <authorList>
            <person name="Jarrige D."/>
            <person name="Haridas S."/>
            <person name="Bleykasten-Grosshans C."/>
            <person name="Joly M."/>
            <person name="Nadalig T."/>
            <person name="Sancelme M."/>
            <person name="Vuilleumier S."/>
            <person name="Grigoriev I.V."/>
            <person name="Amato P."/>
            <person name="Bringel F."/>
        </authorList>
    </citation>
    <scope>NUCLEOTIDE SEQUENCE</scope>
    <source>
        <strain evidence="2">PDD-24b-2</strain>
    </source>
</reference>
<protein>
    <submittedName>
        <fullName evidence="2">Uncharacterized protein</fullName>
    </submittedName>
</protein>
<keyword evidence="3" id="KW-1185">Reference proteome</keyword>
<evidence type="ECO:0000313" key="2">
    <source>
        <dbReference type="EMBL" id="KAI9639509.1"/>
    </source>
</evidence>
<feature type="region of interest" description="Disordered" evidence="1">
    <location>
        <begin position="452"/>
        <end position="484"/>
    </location>
</feature>
<dbReference type="Proteomes" id="UP001164286">
    <property type="component" value="Unassembled WGS sequence"/>
</dbReference>
<dbReference type="GeneID" id="77729995"/>
<gene>
    <name evidence="2" type="ORF">MKK02DRAFT_39815</name>
</gene>
<accession>A0AA38LZ04</accession>
<organism evidence="2 3">
    <name type="scientific">Dioszegia hungarica</name>
    <dbReference type="NCBI Taxonomy" id="4972"/>
    <lineage>
        <taxon>Eukaryota</taxon>
        <taxon>Fungi</taxon>
        <taxon>Dikarya</taxon>
        <taxon>Basidiomycota</taxon>
        <taxon>Agaricomycotina</taxon>
        <taxon>Tremellomycetes</taxon>
        <taxon>Tremellales</taxon>
        <taxon>Bulleribasidiaceae</taxon>
        <taxon>Dioszegia</taxon>
    </lineage>
</organism>
<dbReference type="RefSeq" id="XP_052949286.1">
    <property type="nucleotide sequence ID" value="XM_053090790.1"/>
</dbReference>